<dbReference type="PROSITE" id="PS51562">
    <property type="entry name" value="RNA_CAP0_MT"/>
    <property type="match status" value="1"/>
</dbReference>
<dbReference type="InterPro" id="IPR029063">
    <property type="entry name" value="SAM-dependent_MTases_sf"/>
</dbReference>
<feature type="compositionally biased region" description="Low complexity" evidence="8">
    <location>
        <begin position="354"/>
        <end position="371"/>
    </location>
</feature>
<evidence type="ECO:0000256" key="1">
    <source>
        <dbReference type="ARBA" id="ARBA00011926"/>
    </source>
</evidence>
<comment type="caution">
    <text evidence="10">The sequence shown here is derived from an EMBL/GenBank/DDBJ whole genome shotgun (WGS) entry which is preliminary data.</text>
</comment>
<dbReference type="OrthoDB" id="10248867at2759"/>
<evidence type="ECO:0000256" key="2">
    <source>
        <dbReference type="ARBA" id="ARBA00022603"/>
    </source>
</evidence>
<keyword evidence="6" id="KW-0506">mRNA capping</keyword>
<evidence type="ECO:0000256" key="4">
    <source>
        <dbReference type="ARBA" id="ARBA00022691"/>
    </source>
</evidence>
<feature type="region of interest" description="Disordered" evidence="8">
    <location>
        <begin position="328"/>
        <end position="441"/>
    </location>
</feature>
<dbReference type="InterPro" id="IPR004971">
    <property type="entry name" value="mRNA_G-N7_MeTrfase_dom"/>
</dbReference>
<evidence type="ECO:0000313" key="11">
    <source>
        <dbReference type="Proteomes" id="UP000075714"/>
    </source>
</evidence>
<dbReference type="Pfam" id="PF03291">
    <property type="entry name" value="mRNA_G-N7_MeTrfase"/>
    <property type="match status" value="1"/>
</dbReference>
<organism evidence="10 11">
    <name type="scientific">Gonium pectorale</name>
    <name type="common">Green alga</name>
    <dbReference type="NCBI Taxonomy" id="33097"/>
    <lineage>
        <taxon>Eukaryota</taxon>
        <taxon>Viridiplantae</taxon>
        <taxon>Chlorophyta</taxon>
        <taxon>core chlorophytes</taxon>
        <taxon>Chlorophyceae</taxon>
        <taxon>CS clade</taxon>
        <taxon>Chlamydomonadales</taxon>
        <taxon>Volvocaceae</taxon>
        <taxon>Gonium</taxon>
    </lineage>
</organism>
<keyword evidence="2" id="KW-0489">Methyltransferase</keyword>
<dbReference type="GO" id="GO:0003723">
    <property type="term" value="F:RNA binding"/>
    <property type="evidence" value="ECO:0007669"/>
    <property type="project" value="UniProtKB-KW"/>
</dbReference>
<dbReference type="GO" id="GO:0004482">
    <property type="term" value="F:mRNA 5'-cap (guanine-N7-)-methyltransferase activity"/>
    <property type="evidence" value="ECO:0007669"/>
    <property type="project" value="UniProtKB-EC"/>
</dbReference>
<dbReference type="PANTHER" id="PTHR12189:SF2">
    <property type="entry name" value="MRNA CAP GUANINE-N7 METHYLTRANSFERASE"/>
    <property type="match status" value="1"/>
</dbReference>
<evidence type="ECO:0000256" key="3">
    <source>
        <dbReference type="ARBA" id="ARBA00022679"/>
    </source>
</evidence>
<proteinExistence type="predicted"/>
<keyword evidence="3" id="KW-0808">Transferase</keyword>
<dbReference type="InterPro" id="IPR039753">
    <property type="entry name" value="RG7MT1"/>
</dbReference>
<evidence type="ECO:0000256" key="8">
    <source>
        <dbReference type="SAM" id="MobiDB-lite"/>
    </source>
</evidence>
<keyword evidence="4" id="KW-0949">S-adenosyl-L-methionine</keyword>
<dbReference type="Gene3D" id="3.40.50.150">
    <property type="entry name" value="Vaccinia Virus protein VP39"/>
    <property type="match status" value="1"/>
</dbReference>
<dbReference type="EMBL" id="LSYV01000008">
    <property type="protein sequence ID" value="KXZ53479.1"/>
    <property type="molecule type" value="Genomic_DNA"/>
</dbReference>
<gene>
    <name evidence="10" type="ORF">GPECTOR_7g929</name>
</gene>
<evidence type="ECO:0000256" key="7">
    <source>
        <dbReference type="ARBA" id="ARBA00044712"/>
    </source>
</evidence>
<protein>
    <recommendedName>
        <fullName evidence="1">mRNA (guanine-N(7))-methyltransferase</fullName>
        <ecNumber evidence="1">2.1.1.56</ecNumber>
    </recommendedName>
</protein>
<accession>A0A150GUG5</accession>
<evidence type="ECO:0000259" key="9">
    <source>
        <dbReference type="PROSITE" id="PS51562"/>
    </source>
</evidence>
<dbReference type="AlphaFoldDB" id="A0A150GUG5"/>
<dbReference type="PANTHER" id="PTHR12189">
    <property type="entry name" value="MRNA GUANINE-7- METHYLTRANSFERASE"/>
    <property type="match status" value="1"/>
</dbReference>
<reference evidence="11" key="1">
    <citation type="journal article" date="2016" name="Nat. Commun.">
        <title>The Gonium pectorale genome demonstrates co-option of cell cycle regulation during the evolution of multicellularity.</title>
        <authorList>
            <person name="Hanschen E.R."/>
            <person name="Marriage T.N."/>
            <person name="Ferris P.J."/>
            <person name="Hamaji T."/>
            <person name="Toyoda A."/>
            <person name="Fujiyama A."/>
            <person name="Neme R."/>
            <person name="Noguchi H."/>
            <person name="Minakuchi Y."/>
            <person name="Suzuki M."/>
            <person name="Kawai-Toyooka H."/>
            <person name="Smith D.R."/>
            <person name="Sparks H."/>
            <person name="Anderson J."/>
            <person name="Bakaric R."/>
            <person name="Luria V."/>
            <person name="Karger A."/>
            <person name="Kirschner M.W."/>
            <person name="Durand P.M."/>
            <person name="Michod R.E."/>
            <person name="Nozaki H."/>
            <person name="Olson B.J."/>
        </authorList>
    </citation>
    <scope>NUCLEOTIDE SEQUENCE [LARGE SCALE GENOMIC DNA]</scope>
    <source>
        <strain evidence="11">NIES-2863</strain>
    </source>
</reference>
<feature type="compositionally biased region" description="Gly residues" evidence="8">
    <location>
        <begin position="372"/>
        <end position="394"/>
    </location>
</feature>
<comment type="catalytic activity">
    <reaction evidence="7">
        <text>a 5'-end (5'-triphosphoguanosine)-ribonucleoside in mRNA + S-adenosyl-L-methionine = a 5'-end (N(7)-methyl 5'-triphosphoguanosine)-ribonucleoside in mRNA + S-adenosyl-L-homocysteine</text>
        <dbReference type="Rhea" id="RHEA:67008"/>
        <dbReference type="Rhea" id="RHEA-COMP:17166"/>
        <dbReference type="Rhea" id="RHEA-COMP:17167"/>
        <dbReference type="ChEBI" id="CHEBI:57856"/>
        <dbReference type="ChEBI" id="CHEBI:59789"/>
        <dbReference type="ChEBI" id="CHEBI:156461"/>
        <dbReference type="ChEBI" id="CHEBI:167617"/>
        <dbReference type="EC" id="2.1.1.56"/>
    </reaction>
</comment>
<dbReference type="GO" id="GO:0005634">
    <property type="term" value="C:nucleus"/>
    <property type="evidence" value="ECO:0007669"/>
    <property type="project" value="TreeGrafter"/>
</dbReference>
<dbReference type="SUPFAM" id="SSF53335">
    <property type="entry name" value="S-adenosyl-L-methionine-dependent methyltransferases"/>
    <property type="match status" value="1"/>
</dbReference>
<keyword evidence="6" id="KW-0507">mRNA processing</keyword>
<evidence type="ECO:0000256" key="5">
    <source>
        <dbReference type="ARBA" id="ARBA00022884"/>
    </source>
</evidence>
<dbReference type="STRING" id="33097.A0A150GUG5"/>
<feature type="compositionally biased region" description="Gly residues" evidence="8">
    <location>
        <begin position="432"/>
        <end position="441"/>
    </location>
</feature>
<feature type="compositionally biased region" description="Gly residues" evidence="8">
    <location>
        <begin position="402"/>
        <end position="421"/>
    </location>
</feature>
<name>A0A150GUG5_GONPE</name>
<feature type="domain" description="MRNA cap 0 methyltransferase" evidence="9">
    <location>
        <begin position="53"/>
        <end position="311"/>
    </location>
</feature>
<evidence type="ECO:0000313" key="10">
    <source>
        <dbReference type="EMBL" id="KXZ53479.1"/>
    </source>
</evidence>
<keyword evidence="11" id="KW-1185">Reference proteome</keyword>
<dbReference type="EC" id="2.1.1.56" evidence="1"/>
<sequence length="441" mass="47765">MAEAADPNLWDGTRSHYNSHVTDLSTHEAIKQRNEGPAKALKDFHNHIKRQLLLRFSTADGLVGWTQVKYVKGLDISEREVDEARRRFAEMVEPRRGGPGLQCEFEAVDWLGAKPYVDGALGPSAYGVVSCMFALHYFFVTEASLRTFLGNVASNLRQGGYFLGTIPSGHRVQELLNGKPELRTPMLKLKRRWRDARPAVYGSGYICDIADTVTSSLEGATEGSLEYLVDLPTLERVAAETGLFPVRDYMDPVLAGCFEQDDIDAPFKRFKPFFLHSLQLDVDPRHNPHPMPPSSLEKASSLFVAFVFQKAPGPEAVTVPIAPECSYMKPPEPPRRPQPQGWPEEGHGPGPHGPMGHMGQPPFHGPPDFHGGPMGHPGMGGPMGPPGQGGGYGNGPPPYGHGPPGGKRQGDPGMFGHGGYGAEPPGKKQRGWPGGGAGAYG</sequence>
<dbReference type="Proteomes" id="UP000075714">
    <property type="component" value="Unassembled WGS sequence"/>
</dbReference>
<keyword evidence="5" id="KW-0694">RNA-binding</keyword>
<evidence type="ECO:0000256" key="6">
    <source>
        <dbReference type="ARBA" id="ARBA00023042"/>
    </source>
</evidence>